<dbReference type="PROSITE" id="PS50815">
    <property type="entry name" value="HORMA"/>
    <property type="match status" value="1"/>
</dbReference>
<dbReference type="EMBL" id="GGEC01059986">
    <property type="protein sequence ID" value="MBX40470.1"/>
    <property type="molecule type" value="Transcribed_RNA"/>
</dbReference>
<dbReference type="SUPFAM" id="SSF56019">
    <property type="entry name" value="The spindle assembly checkpoint protein mad2"/>
    <property type="match status" value="1"/>
</dbReference>
<dbReference type="Gene3D" id="3.30.900.10">
    <property type="entry name" value="HORMA domain"/>
    <property type="match status" value="1"/>
</dbReference>
<proteinExistence type="predicted"/>
<name>A0A2P2NDG1_RHIMU</name>
<dbReference type="InterPro" id="IPR036570">
    <property type="entry name" value="HORMA_dom_sf"/>
</dbReference>
<reference evidence="2" key="1">
    <citation type="submission" date="2018-02" db="EMBL/GenBank/DDBJ databases">
        <title>Rhizophora mucronata_Transcriptome.</title>
        <authorList>
            <person name="Meera S.P."/>
            <person name="Sreeshan A."/>
            <person name="Augustine A."/>
        </authorList>
    </citation>
    <scope>NUCLEOTIDE SEQUENCE</scope>
    <source>
        <tissue evidence="2">Leaf</tissue>
    </source>
</reference>
<evidence type="ECO:0000313" key="2">
    <source>
        <dbReference type="EMBL" id="MBX40470.1"/>
    </source>
</evidence>
<protein>
    <recommendedName>
        <fullName evidence="1">HORMA domain-containing protein</fullName>
    </recommendedName>
</protein>
<evidence type="ECO:0000259" key="1">
    <source>
        <dbReference type="PROSITE" id="PS50815"/>
    </source>
</evidence>
<feature type="domain" description="HORMA" evidence="1">
    <location>
        <begin position="11"/>
        <end position="47"/>
    </location>
</feature>
<organism evidence="2">
    <name type="scientific">Rhizophora mucronata</name>
    <name type="common">Asiatic mangrove</name>
    <dbReference type="NCBI Taxonomy" id="61149"/>
    <lineage>
        <taxon>Eukaryota</taxon>
        <taxon>Viridiplantae</taxon>
        <taxon>Streptophyta</taxon>
        <taxon>Embryophyta</taxon>
        <taxon>Tracheophyta</taxon>
        <taxon>Spermatophyta</taxon>
        <taxon>Magnoliopsida</taxon>
        <taxon>eudicotyledons</taxon>
        <taxon>Gunneridae</taxon>
        <taxon>Pentapetalae</taxon>
        <taxon>rosids</taxon>
        <taxon>fabids</taxon>
        <taxon>Malpighiales</taxon>
        <taxon>Rhizophoraceae</taxon>
        <taxon>Rhizophora</taxon>
    </lineage>
</organism>
<sequence>MDGRDNQTAQDETARILVEFLEVAITSIVFLKGVYPHKHLEFCYLIS</sequence>
<dbReference type="AlphaFoldDB" id="A0A2P2NDG1"/>
<accession>A0A2P2NDG1</accession>
<dbReference type="InterPro" id="IPR003511">
    <property type="entry name" value="HORMA_dom"/>
</dbReference>